<feature type="domain" description="Lantibiotic biosynthesis protein dehydration" evidence="2">
    <location>
        <begin position="237"/>
        <end position="620"/>
    </location>
</feature>
<sequence>MNKPVIAQLLVQPSKQIAATDLTTIVANASFLWERLDTERFAIATEQDQKQEIQRLLDRWCQVVAQGNWDTLQKRLRWEGLDIDTIRLRLGNVQIASDCVLPDWAETLQQIMQTATEFIPKKQVFLPLDPQNPVPFEHILLPVVQVARQQLLTRLDCLPLSLLSEVAYHSLEHNLLQQLGRLCAKTLDFEFSQVRPLNNHLLNLLGLKKDSSNSKTHYTKFVNQLLQDGLLTFFQKYPVLGRLVATTVNFWVEFTSEFLQRLRLDRADIQRTFSSTTDSLGKVASIQASVSDPHNRGRSVILLTFESGLKLIYKPKDLGLEVAFNQFLDWCNHHSQLLDFKLIQVLNRNNYGWVEYVEHQPCVDEAAAARFYERAGMLLCVIYALRGTDCHNENLIACGEHLVLVDMETLLHHEANVIASPATQDFETAAVQQFWDSVLRTGLLPHWDLSGDRQVAYDISGLGSTDPQQTPLKVPRWQLINTDDMHLASKSVILAVEKNVPHLGEIALSAHNYQAQIADGFEQMYRFLMANQDFLLSQKSPLTAMRSRQVRFVFRATRIYGIILQKTLAPDYLKHGVDFSIELDLLSRAFLVAQEKPNAWAILSAELRAMEQLDIPFFTASTVSDELSVSVDKSISHYFKQPSYQHMLNHIQALGEADLARQLAIIHGSFHAQVARTANENNHKWQVESLPLLSQEQLIAEARAIATELEARAIPDPDGSINWIGLGYVPEVERYRLQVLDYSLYEGRCGVALFLAALDRVAGDSRWGNSALKTLQPLRQQIHTTDLESQQRIARSMGIGGAVGLGSTIYAFVKVSQFLGDAKLLQDAQALADWMTPELIAADKKLDIVGGSAGAILGLMSLYQATGAENVLAKAIACGQHLLAHRYNHEGAPQAWQTLSQTPLTGFSHGAAGISYALLRLYAVTQDCDYLAAALEGIKYERSVFSETNGNWHDLRKFNSKAQPGFPVKWCHGAAGIGLARLGSLDMVKTPEIEREIEIALQVTQNYGLQTIDHLCCGNLGRVEVLLVGAQRCSRHDWHQAAVQNATNVVARAKQTGAYQLFPNLPGSVFNPGFFQGTAGIGYEMLRLANNDLPSVLLWE</sequence>
<dbReference type="InterPro" id="IPR012341">
    <property type="entry name" value="6hp_glycosidase-like_sf"/>
</dbReference>
<dbReference type="RefSeq" id="WP_016879307.1">
    <property type="nucleotide sequence ID" value="NZ_AJLN01000048.1"/>
</dbReference>
<dbReference type="OrthoDB" id="9148343at2"/>
<dbReference type="CDD" id="cd04792">
    <property type="entry name" value="LanM-like"/>
    <property type="match status" value="1"/>
</dbReference>
<keyword evidence="4" id="KW-1185">Reference proteome</keyword>
<dbReference type="PIRSF" id="PIRSF037228">
    <property type="entry name" value="Lant_mod_RumM"/>
    <property type="match status" value="1"/>
</dbReference>
<dbReference type="InterPro" id="IPR017146">
    <property type="entry name" value="Lanti_2_LanM"/>
</dbReference>
<feature type="binding site" evidence="1">
    <location>
        <position position="1016"/>
    </location>
    <ligand>
        <name>Zn(2+)</name>
        <dbReference type="ChEBI" id="CHEBI:29105"/>
    </ligand>
</feature>
<dbReference type="PRINTS" id="PR01950">
    <property type="entry name" value="LANCSUPER"/>
</dbReference>
<accession>A0A433MWF8</accession>
<dbReference type="NCBIfam" id="TIGR03897">
    <property type="entry name" value="lanti_2_LanM"/>
    <property type="match status" value="1"/>
</dbReference>
<name>A0A433MWF8_CHLFR</name>
<dbReference type="Pfam" id="PF13575">
    <property type="entry name" value="DUF4135"/>
    <property type="match status" value="1"/>
</dbReference>
<organism evidence="3 4">
    <name type="scientific">Chlorogloeopsis fritschii PCC 6912</name>
    <dbReference type="NCBI Taxonomy" id="211165"/>
    <lineage>
        <taxon>Bacteria</taxon>
        <taxon>Bacillati</taxon>
        <taxon>Cyanobacteriota</taxon>
        <taxon>Cyanophyceae</taxon>
        <taxon>Nostocales</taxon>
        <taxon>Chlorogloeopsidaceae</taxon>
        <taxon>Chlorogloeopsis</taxon>
    </lineage>
</organism>
<dbReference type="STRING" id="211165.GCA_000317285_01226"/>
<feature type="binding site" evidence="1">
    <location>
        <position position="971"/>
    </location>
    <ligand>
        <name>Zn(2+)</name>
        <dbReference type="ChEBI" id="CHEBI:29105"/>
    </ligand>
</feature>
<keyword evidence="1" id="KW-0479">Metal-binding</keyword>
<proteinExistence type="predicted"/>
<gene>
    <name evidence="3" type="ORF">PCC6912_63970</name>
</gene>
<dbReference type="GO" id="GO:0046872">
    <property type="term" value="F:metal ion binding"/>
    <property type="evidence" value="ECO:0007669"/>
    <property type="project" value="UniProtKB-KW"/>
</dbReference>
<dbReference type="GO" id="GO:0031179">
    <property type="term" value="P:peptide modification"/>
    <property type="evidence" value="ECO:0007669"/>
    <property type="project" value="InterPro"/>
</dbReference>
<keyword evidence="1" id="KW-0862">Zinc</keyword>
<dbReference type="Proteomes" id="UP000268857">
    <property type="component" value="Unassembled WGS sequence"/>
</dbReference>
<dbReference type="SMART" id="SM01260">
    <property type="entry name" value="LANC_like"/>
    <property type="match status" value="1"/>
</dbReference>
<dbReference type="Pfam" id="PF05147">
    <property type="entry name" value="LANC_like"/>
    <property type="match status" value="1"/>
</dbReference>
<evidence type="ECO:0000313" key="4">
    <source>
        <dbReference type="Proteomes" id="UP000268857"/>
    </source>
</evidence>
<evidence type="ECO:0000259" key="2">
    <source>
        <dbReference type="Pfam" id="PF13575"/>
    </source>
</evidence>
<protein>
    <recommendedName>
        <fullName evidence="2">Lantibiotic biosynthesis protein dehydration domain-containing protein</fullName>
    </recommendedName>
</protein>
<dbReference type="InterPro" id="IPR025410">
    <property type="entry name" value="Lant_dehyd"/>
</dbReference>
<dbReference type="InterPro" id="IPR007822">
    <property type="entry name" value="LANC-like"/>
</dbReference>
<dbReference type="Gene3D" id="1.50.10.10">
    <property type="match status" value="1"/>
</dbReference>
<comment type="caution">
    <text evidence="3">The sequence shown here is derived from an EMBL/GenBank/DDBJ whole genome shotgun (WGS) entry which is preliminary data.</text>
</comment>
<evidence type="ECO:0000313" key="3">
    <source>
        <dbReference type="EMBL" id="RUR72305.1"/>
    </source>
</evidence>
<evidence type="ECO:0000256" key="1">
    <source>
        <dbReference type="PIRSR" id="PIRSR607822-1"/>
    </source>
</evidence>
<dbReference type="EMBL" id="RSCJ01000052">
    <property type="protein sequence ID" value="RUR72305.1"/>
    <property type="molecule type" value="Genomic_DNA"/>
</dbReference>
<reference evidence="3 4" key="1">
    <citation type="journal article" date="2019" name="Genome Biol. Evol.">
        <title>Day and night: Metabolic profiles and evolutionary relationships of six axenic non-marine cyanobacteria.</title>
        <authorList>
            <person name="Will S.E."/>
            <person name="Henke P."/>
            <person name="Boedeker C."/>
            <person name="Huang S."/>
            <person name="Brinkmann H."/>
            <person name="Rohde M."/>
            <person name="Jarek M."/>
            <person name="Friedl T."/>
            <person name="Seufert S."/>
            <person name="Schumacher M."/>
            <person name="Overmann J."/>
            <person name="Neumann-Schaal M."/>
            <person name="Petersen J."/>
        </authorList>
    </citation>
    <scope>NUCLEOTIDE SEQUENCE [LARGE SCALE GENOMIC DNA]</scope>
    <source>
        <strain evidence="3 4">PCC 6912</strain>
    </source>
</reference>
<dbReference type="AlphaFoldDB" id="A0A433MWF8"/>
<dbReference type="SUPFAM" id="SSF158745">
    <property type="entry name" value="LanC-like"/>
    <property type="match status" value="1"/>
</dbReference>
<dbReference type="GO" id="GO:0005975">
    <property type="term" value="P:carbohydrate metabolic process"/>
    <property type="evidence" value="ECO:0007669"/>
    <property type="project" value="InterPro"/>
</dbReference>